<dbReference type="Proteomes" id="UP000011603">
    <property type="component" value="Unassembled WGS sequence"/>
</dbReference>
<dbReference type="OrthoDB" id="51502at2157"/>
<proteinExistence type="predicted"/>
<dbReference type="RefSeq" id="WP_004057477.1">
    <property type="nucleotide sequence ID" value="NC_017941.2"/>
</dbReference>
<organism evidence="4 6">
    <name type="scientific">Haloferax mediterranei (strain ATCC 33500 / DSM 1411 / JCM 8866 / NBRC 14739 / NCIMB 2177 / R-4)</name>
    <name type="common">Halobacterium mediterranei</name>
    <dbReference type="NCBI Taxonomy" id="523841"/>
    <lineage>
        <taxon>Archaea</taxon>
        <taxon>Methanobacteriati</taxon>
        <taxon>Methanobacteriota</taxon>
        <taxon>Stenosarchaea group</taxon>
        <taxon>Halobacteria</taxon>
        <taxon>Halobacteriales</taxon>
        <taxon>Haloferacaceae</taxon>
        <taxon>Haloferax</taxon>
    </lineage>
</organism>
<dbReference type="AlphaFoldDB" id="M0IZW2"/>
<dbReference type="PANTHER" id="PTHR34236:SF1">
    <property type="entry name" value="DIMETHYL SULFOXIDE REDUCTASE TRANSCRIPTIONAL ACTIVATOR"/>
    <property type="match status" value="1"/>
</dbReference>
<dbReference type="PATRIC" id="fig|523841.21.peg.1355"/>
<reference evidence="5 7" key="2">
    <citation type="submission" date="2019-04" db="EMBL/GenBank/DDBJ databases">
        <title>Methylomes of two halophilic Archaea, Haloarcula marismortui and Haloferax mediterranei.</title>
        <authorList>
            <person name="DasSarma S."/>
            <person name="DasSarma P."/>
            <person name="DasSarma S."/>
            <person name="Fomenkov A."/>
            <person name="Vincze T."/>
            <person name="Anton B.P."/>
            <person name="Roberts R.J."/>
        </authorList>
    </citation>
    <scope>NUCLEOTIDE SEQUENCE [LARGE SCALE GENOMIC DNA]</scope>
    <source>
        <strain evidence="5">ATCC 33500</strain>
        <strain evidence="7">ATCC 33500 / DSM 1411 / JCM 8866 / NBRC 14739 / NCIMB 2177 / R-4</strain>
    </source>
</reference>
<evidence type="ECO:0000313" key="5">
    <source>
        <dbReference type="EMBL" id="QCQ74979.1"/>
    </source>
</evidence>
<protein>
    <submittedName>
        <fullName evidence="5">Helix-turn-helix domain-containing protein</fullName>
    </submittedName>
</protein>
<dbReference type="PaxDb" id="523841-HFX_0752"/>
<dbReference type="InterPro" id="IPR007050">
    <property type="entry name" value="HTH_bacterioopsin"/>
</dbReference>
<name>M0IZW2_HALMT</name>
<evidence type="ECO:0000259" key="3">
    <source>
        <dbReference type="Pfam" id="PF04967"/>
    </source>
</evidence>
<dbReference type="PANTHER" id="PTHR34236">
    <property type="entry name" value="DIMETHYL SULFOXIDE REDUCTASE TRANSCRIPTIONAL ACTIVATOR"/>
    <property type="match status" value="1"/>
</dbReference>
<keyword evidence="1" id="KW-0805">Transcription regulation</keyword>
<dbReference type="EMBL" id="CP039139">
    <property type="protein sequence ID" value="QCQ74979.1"/>
    <property type="molecule type" value="Genomic_DNA"/>
</dbReference>
<keyword evidence="6" id="KW-1185">Reference proteome</keyword>
<reference evidence="4 6" key="1">
    <citation type="journal article" date="2014" name="PLoS Genet.">
        <title>Phylogenetically driven sequencing of extremely halophilic archaea reveals strategies for static and dynamic osmo-response.</title>
        <authorList>
            <person name="Becker E.A."/>
            <person name="Seitzer P.M."/>
            <person name="Tritt A."/>
            <person name="Larsen D."/>
            <person name="Krusor M."/>
            <person name="Yao A.I."/>
            <person name="Wu D."/>
            <person name="Madern D."/>
            <person name="Eisen J.A."/>
            <person name="Darling A.E."/>
            <person name="Facciotti M.T."/>
        </authorList>
    </citation>
    <scope>NUCLEOTIDE SEQUENCE [LARGE SCALE GENOMIC DNA]</scope>
    <source>
        <strain evidence="4">ATCC 33500</strain>
        <strain evidence="6">ATCC 33500 / DSM 1411 / JCM 8866 / NBRC 14739 / NCIMB 2177 / R-4</strain>
    </source>
</reference>
<dbReference type="Pfam" id="PF04967">
    <property type="entry name" value="HTH_10"/>
    <property type="match status" value="1"/>
</dbReference>
<dbReference type="GeneID" id="40156109"/>
<evidence type="ECO:0000313" key="6">
    <source>
        <dbReference type="Proteomes" id="UP000011603"/>
    </source>
</evidence>
<evidence type="ECO:0000256" key="2">
    <source>
        <dbReference type="ARBA" id="ARBA00023163"/>
    </source>
</evidence>
<sequence length="211" mass="23422">MPRVQLRVDGGPVTDTLADISTAFPDAVFRVLSALPDGDFLFDIVEVTTVDADELVEHLSETPAVRSFEVLHADDERVLLQFVVPTSVTYSALVAAEIIPQQPVSLRDGWYRNGVTASHEQLSAYLRELVAAEVPYEIASVSQTFDSNELLTSRQWEFVTEAVERGFYDTPRRCTLDELAEVLDINLSAASRLRHRAESRLAKAYVIDAAP</sequence>
<gene>
    <name evidence="4" type="ORF">C439_06710</name>
    <name evidence="5" type="ORF">E6P09_06790</name>
</gene>
<dbReference type="EMBL" id="AOLO01000007">
    <property type="protein sequence ID" value="EMA02251.1"/>
    <property type="molecule type" value="Genomic_DNA"/>
</dbReference>
<feature type="domain" description="HTH bat-type" evidence="3">
    <location>
        <begin position="151"/>
        <end position="202"/>
    </location>
</feature>
<evidence type="ECO:0000313" key="7">
    <source>
        <dbReference type="Proteomes" id="UP000299011"/>
    </source>
</evidence>
<evidence type="ECO:0000313" key="4">
    <source>
        <dbReference type="EMBL" id="EMA02251.1"/>
    </source>
</evidence>
<evidence type="ECO:0000256" key="1">
    <source>
        <dbReference type="ARBA" id="ARBA00023015"/>
    </source>
</evidence>
<dbReference type="Proteomes" id="UP000299011">
    <property type="component" value="Chromosome"/>
</dbReference>
<accession>M0IZW2</accession>
<keyword evidence="2" id="KW-0804">Transcription</keyword>